<dbReference type="PANTHER" id="PTHR21373:SF0">
    <property type="entry name" value="N-ALPHA-ACETYLTRANSFERASE 35, NATC AUXILIARY SUBUNIT"/>
    <property type="match status" value="1"/>
</dbReference>
<dbReference type="InterPro" id="IPR057983">
    <property type="entry name" value="NAA35-like_N"/>
</dbReference>
<sequence>MSDGVVGMAVSNDGVFHLPNTSIAHALNYMNMKEITIEFFAECNRLALGELAKSNSFHLGEAMSAIEIMDPKMDAGMIPMEKDLGLENAIKTGKLNYKDMPLPELIATMDATLSSIVTWLHAQPLDQTVYTNICLHNTKYIEDNTLRVFSLASLQFVNIFKFVVQMAAVFNEEDFNTTSLIENEIKYSDDASVFSQLKIVENEIQKKIRNKSESIPHLEAVYYRINFVRHFLDLCRNLLPPTNAYSQNNDVKFTPKFKEAACALACCQEALKKIESSWNLGSQPINEMDDGDFSWLSAFQPAVNRQFLPPTFPRDSKMIPRSDALVYLRNVLNKLTCIICELADNISNIEYILKFVRKFSEESCILTRSILQLVLLPYDDCIFGLHPLTQIISDSIQLFSSPVILDQSAPLYYNTECQEAWKEFLVLNVRAFLAVIQLFGHNLTRQRDKLAGAIEEFSILQTEAEKADSSFDSFLLKNNSPIAYKKPVALSAFVLYHILQLMHYYWSLTFKLELLVPYEYTYSYWYFGEVVTKWLRSMIERSSNFLMAEHSTVNKEKKKADRKRAFKQKKEILVRQRITELQAMLIYHRAETYLADAYFHFCAGLIASANLDVPGGEAIRYRQRTSAFISISGPLMVPYLHYLRASRIENMKAKDPAKCFQHAEEAFLMARNELMNLDSTKEFKPLIPVLERICKQNAVISRLFAAQKIHKDVIFDFSSSNHWMFPLLKLS</sequence>
<evidence type="ECO:0000259" key="6">
    <source>
        <dbReference type="Pfam" id="PF25789"/>
    </source>
</evidence>
<name>A0A914BVV0_9BILA</name>
<feature type="domain" description="NAA35-like N-terminal" evidence="5">
    <location>
        <begin position="49"/>
        <end position="138"/>
    </location>
</feature>
<dbReference type="InterPro" id="IPR057982">
    <property type="entry name" value="TPR_NAA35"/>
</dbReference>
<keyword evidence="7" id="KW-1185">Reference proteome</keyword>
<dbReference type="Proteomes" id="UP000887540">
    <property type="component" value="Unplaced"/>
</dbReference>
<organism evidence="7 8">
    <name type="scientific">Acrobeloides nanus</name>
    <dbReference type="NCBI Taxonomy" id="290746"/>
    <lineage>
        <taxon>Eukaryota</taxon>
        <taxon>Metazoa</taxon>
        <taxon>Ecdysozoa</taxon>
        <taxon>Nematoda</taxon>
        <taxon>Chromadorea</taxon>
        <taxon>Rhabditida</taxon>
        <taxon>Tylenchina</taxon>
        <taxon>Cephalobomorpha</taxon>
        <taxon>Cephaloboidea</taxon>
        <taxon>Cephalobidae</taxon>
        <taxon>Acrobeloides</taxon>
    </lineage>
</organism>
<protein>
    <recommendedName>
        <fullName evidence="4">Protein MAK10 homolog</fullName>
    </recommendedName>
</protein>
<keyword evidence="3" id="KW-0963">Cytoplasm</keyword>
<comment type="similarity">
    <text evidence="2">Belongs to the MAK10 family.</text>
</comment>
<feature type="domain" description="NAA35-like TPR repeats" evidence="6">
    <location>
        <begin position="339"/>
        <end position="727"/>
    </location>
</feature>
<accession>A0A914BVV0</accession>
<proteinExistence type="inferred from homology"/>
<dbReference type="Pfam" id="PF25789">
    <property type="entry name" value="TPR_NAA35"/>
    <property type="match status" value="1"/>
</dbReference>
<evidence type="ECO:0000256" key="3">
    <source>
        <dbReference type="ARBA" id="ARBA00022490"/>
    </source>
</evidence>
<dbReference type="WBParaSite" id="ACRNAN_Path_1111.g4289.t1">
    <property type="protein sequence ID" value="ACRNAN_Path_1111.g4289.t1"/>
    <property type="gene ID" value="ACRNAN_Path_1111.g4289"/>
</dbReference>
<dbReference type="Pfam" id="PF04112">
    <property type="entry name" value="Mak10"/>
    <property type="match status" value="1"/>
</dbReference>
<evidence type="ECO:0000313" key="8">
    <source>
        <dbReference type="WBParaSite" id="ACRNAN_Path_1111.g4289.t1"/>
    </source>
</evidence>
<dbReference type="AlphaFoldDB" id="A0A914BVV0"/>
<evidence type="ECO:0000256" key="2">
    <source>
        <dbReference type="ARBA" id="ARBA00006289"/>
    </source>
</evidence>
<evidence type="ECO:0000259" key="5">
    <source>
        <dbReference type="Pfam" id="PF04112"/>
    </source>
</evidence>
<evidence type="ECO:0000256" key="1">
    <source>
        <dbReference type="ARBA" id="ARBA00004496"/>
    </source>
</evidence>
<dbReference type="GO" id="GO:0031417">
    <property type="term" value="C:NatC complex"/>
    <property type="evidence" value="ECO:0007669"/>
    <property type="project" value="InterPro"/>
</dbReference>
<comment type="subcellular location">
    <subcellularLocation>
        <location evidence="1">Cytoplasm</location>
    </subcellularLocation>
</comment>
<evidence type="ECO:0000256" key="4">
    <source>
        <dbReference type="ARBA" id="ARBA00030494"/>
    </source>
</evidence>
<dbReference type="InterPro" id="IPR007244">
    <property type="entry name" value="Naa35_N"/>
</dbReference>
<reference evidence="8" key="1">
    <citation type="submission" date="2022-11" db="UniProtKB">
        <authorList>
            <consortium name="WormBaseParasite"/>
        </authorList>
    </citation>
    <scope>IDENTIFICATION</scope>
</reference>
<evidence type="ECO:0000313" key="7">
    <source>
        <dbReference type="Proteomes" id="UP000887540"/>
    </source>
</evidence>
<dbReference type="PANTHER" id="PTHR21373">
    <property type="entry name" value="GLUCOSE REPRESSIBLE PROTEIN MAK10"/>
    <property type="match status" value="1"/>
</dbReference>